<evidence type="ECO:0000259" key="2">
    <source>
        <dbReference type="Pfam" id="PF13086"/>
    </source>
</evidence>
<dbReference type="GO" id="GO:0043139">
    <property type="term" value="F:5'-3' DNA helicase activity"/>
    <property type="evidence" value="ECO:0007669"/>
    <property type="project" value="TreeGrafter"/>
</dbReference>
<organism evidence="3 4">
    <name type="scientific">Candolleomyces aberdarensis</name>
    <dbReference type="NCBI Taxonomy" id="2316362"/>
    <lineage>
        <taxon>Eukaryota</taxon>
        <taxon>Fungi</taxon>
        <taxon>Dikarya</taxon>
        <taxon>Basidiomycota</taxon>
        <taxon>Agaricomycotina</taxon>
        <taxon>Agaricomycetes</taxon>
        <taxon>Agaricomycetidae</taxon>
        <taxon>Agaricales</taxon>
        <taxon>Agaricineae</taxon>
        <taxon>Psathyrellaceae</taxon>
        <taxon>Candolleomyces</taxon>
    </lineage>
</organism>
<reference evidence="3 4" key="1">
    <citation type="submission" date="2019-01" db="EMBL/GenBank/DDBJ databases">
        <title>Draft genome sequence of Psathyrella aberdarensis IHI B618.</title>
        <authorList>
            <person name="Buettner E."/>
            <person name="Kellner H."/>
        </authorList>
    </citation>
    <scope>NUCLEOTIDE SEQUENCE [LARGE SCALE GENOMIC DNA]</scope>
    <source>
        <strain evidence="3 4">IHI B618</strain>
    </source>
</reference>
<feature type="compositionally biased region" description="Basic residues" evidence="1">
    <location>
        <begin position="122"/>
        <end position="131"/>
    </location>
</feature>
<feature type="compositionally biased region" description="Basic residues" evidence="1">
    <location>
        <begin position="68"/>
        <end position="78"/>
    </location>
</feature>
<dbReference type="InterPro" id="IPR050534">
    <property type="entry name" value="Coronavir_polyprotein_1ab"/>
</dbReference>
<dbReference type="EMBL" id="SDEE01000568">
    <property type="protein sequence ID" value="RXW15312.1"/>
    <property type="molecule type" value="Genomic_DNA"/>
</dbReference>
<dbReference type="InterPro" id="IPR027417">
    <property type="entry name" value="P-loop_NTPase"/>
</dbReference>
<dbReference type="PANTHER" id="PTHR43788">
    <property type="entry name" value="DNA2/NAM7 HELICASE FAMILY MEMBER"/>
    <property type="match status" value="1"/>
</dbReference>
<name>A0A4Q2D8Q6_9AGAR</name>
<feature type="region of interest" description="Disordered" evidence="1">
    <location>
        <begin position="60"/>
        <end position="131"/>
    </location>
</feature>
<dbReference type="PANTHER" id="PTHR43788:SF8">
    <property type="entry name" value="DNA-BINDING PROTEIN SMUBP-2"/>
    <property type="match status" value="1"/>
</dbReference>
<proteinExistence type="predicted"/>
<dbReference type="OrthoDB" id="6730379at2759"/>
<gene>
    <name evidence="3" type="ORF">EST38_g10553</name>
</gene>
<sequence>MAGRYRQLRVERRAGRQLRNQEFDVVIDEATQVIEAVCWVPIAGDPLQLPPIILSLKQEERKNEKQKKASVSKSKKPTSKGSSKTGKKTGDQKVENPPSGEDDNGTDEEGGSEVSIPQSKTGRPRRCMGQVSRRHAASPIVFFDTSGCEYFEKLDGDSDEGSRCNENEGTIVKNWVEKLVAAGILPEQIAIITPCALINTSVALQIN</sequence>
<accession>A0A4Q2D8Q6</accession>
<feature type="compositionally biased region" description="Acidic residues" evidence="1">
    <location>
        <begin position="100"/>
        <end position="111"/>
    </location>
</feature>
<dbReference type="InterPro" id="IPR041677">
    <property type="entry name" value="DNA2/NAM7_AAA_11"/>
</dbReference>
<keyword evidence="4" id="KW-1185">Reference proteome</keyword>
<evidence type="ECO:0000256" key="1">
    <source>
        <dbReference type="SAM" id="MobiDB-lite"/>
    </source>
</evidence>
<dbReference type="Proteomes" id="UP000290288">
    <property type="component" value="Unassembled WGS sequence"/>
</dbReference>
<dbReference type="Gene3D" id="3.40.50.300">
    <property type="entry name" value="P-loop containing nucleotide triphosphate hydrolases"/>
    <property type="match status" value="2"/>
</dbReference>
<comment type="caution">
    <text evidence="3">The sequence shown here is derived from an EMBL/GenBank/DDBJ whole genome shotgun (WGS) entry which is preliminary data.</text>
</comment>
<feature type="domain" description="DNA2/NAM7 helicase helicase" evidence="2">
    <location>
        <begin position="16"/>
        <end position="55"/>
    </location>
</feature>
<protein>
    <recommendedName>
        <fullName evidence="2">DNA2/NAM7 helicase helicase domain-containing protein</fullName>
    </recommendedName>
</protein>
<dbReference type="Pfam" id="PF13086">
    <property type="entry name" value="AAA_11"/>
    <property type="match status" value="1"/>
</dbReference>
<evidence type="ECO:0000313" key="3">
    <source>
        <dbReference type="EMBL" id="RXW15312.1"/>
    </source>
</evidence>
<evidence type="ECO:0000313" key="4">
    <source>
        <dbReference type="Proteomes" id="UP000290288"/>
    </source>
</evidence>
<dbReference type="AlphaFoldDB" id="A0A4Q2D8Q6"/>